<evidence type="ECO:0000256" key="1">
    <source>
        <dbReference type="SAM" id="SignalP"/>
    </source>
</evidence>
<dbReference type="Pfam" id="PF19449">
    <property type="entry name" value="DUF5987"/>
    <property type="match status" value="1"/>
</dbReference>
<feature type="chain" id="PRO_5045910282" evidence="1">
    <location>
        <begin position="26"/>
        <end position="211"/>
    </location>
</feature>
<protein>
    <submittedName>
        <fullName evidence="2">DUF5987 family protein</fullName>
    </submittedName>
</protein>
<evidence type="ECO:0000313" key="3">
    <source>
        <dbReference type="Proteomes" id="UP001501222"/>
    </source>
</evidence>
<sequence length="211" mass="22195">MDRRTVIGGLLAAIALPRLTVAPQAAVVADDSVTTVTLEAFADTLIPGAKRFPGDVAVAGAAAGPGGADVGYLQLLRDSRVKLCWALPELAVVLNMAAAAYAAGRLILLPWGVPPMAGLTFAQRTAFLPSLFRTSRSDRLIWILLAVLASIAFDSAAHLQTAEAIRNGHPGLKFLRFPPPNADGRWRFERFSYGRQLAAAHPGTTTGGSPS</sequence>
<name>A0ABP6Z7Z8_9ACTN</name>
<proteinExistence type="predicted"/>
<comment type="caution">
    <text evidence="2">The sequence shown here is derived from an EMBL/GenBank/DDBJ whole genome shotgun (WGS) entry which is preliminary data.</text>
</comment>
<dbReference type="RefSeq" id="WP_344850628.1">
    <property type="nucleotide sequence ID" value="NZ_BAABAA010000030.1"/>
</dbReference>
<feature type="signal peptide" evidence="1">
    <location>
        <begin position="1"/>
        <end position="25"/>
    </location>
</feature>
<dbReference type="InterPro" id="IPR046029">
    <property type="entry name" value="DUF5987"/>
</dbReference>
<gene>
    <name evidence="2" type="ORF">GCM10022235_85840</name>
</gene>
<keyword evidence="3" id="KW-1185">Reference proteome</keyword>
<evidence type="ECO:0000313" key="2">
    <source>
        <dbReference type="EMBL" id="GAA3600707.1"/>
    </source>
</evidence>
<accession>A0ABP6Z7Z8</accession>
<reference evidence="3" key="1">
    <citation type="journal article" date="2019" name="Int. J. Syst. Evol. Microbiol.">
        <title>The Global Catalogue of Microorganisms (GCM) 10K type strain sequencing project: providing services to taxonomists for standard genome sequencing and annotation.</title>
        <authorList>
            <consortium name="The Broad Institute Genomics Platform"/>
            <consortium name="The Broad Institute Genome Sequencing Center for Infectious Disease"/>
            <person name="Wu L."/>
            <person name="Ma J."/>
        </authorList>
    </citation>
    <scope>NUCLEOTIDE SEQUENCE [LARGE SCALE GENOMIC DNA]</scope>
    <source>
        <strain evidence="3">JCM 16928</strain>
    </source>
</reference>
<keyword evidence="1" id="KW-0732">Signal</keyword>
<dbReference type="Proteomes" id="UP001501222">
    <property type="component" value="Unassembled WGS sequence"/>
</dbReference>
<dbReference type="EMBL" id="BAABAA010000030">
    <property type="protein sequence ID" value="GAA3600707.1"/>
    <property type="molecule type" value="Genomic_DNA"/>
</dbReference>
<organism evidence="2 3">
    <name type="scientific">Kribbella ginsengisoli</name>
    <dbReference type="NCBI Taxonomy" id="363865"/>
    <lineage>
        <taxon>Bacteria</taxon>
        <taxon>Bacillati</taxon>
        <taxon>Actinomycetota</taxon>
        <taxon>Actinomycetes</taxon>
        <taxon>Propionibacteriales</taxon>
        <taxon>Kribbellaceae</taxon>
        <taxon>Kribbella</taxon>
    </lineage>
</organism>